<dbReference type="RefSeq" id="WP_220387644.1">
    <property type="nucleotide sequence ID" value="NZ_FQZQ01000028.1"/>
</dbReference>
<sequence>MMAELQKELIDKRLNAKHVASLLSIDQSTLWGWIKNDPTFPKPFRLGPRSNRWRLSEIEKWEQTKRQEPVQ</sequence>
<dbReference type="AlphaFoldDB" id="A0A1M6SBT8"/>
<evidence type="ECO:0000313" key="2">
    <source>
        <dbReference type="Proteomes" id="UP000183982"/>
    </source>
</evidence>
<dbReference type="STRING" id="1470563.SAMN05444000_12846"/>
<proteinExistence type="predicted"/>
<reference evidence="2" key="1">
    <citation type="submission" date="2016-11" db="EMBL/GenBank/DDBJ databases">
        <authorList>
            <person name="Varghese N."/>
            <person name="Submissions S."/>
        </authorList>
    </citation>
    <scope>NUCLEOTIDE SEQUENCE [LARGE SCALE GENOMIC DNA]</scope>
    <source>
        <strain evidence="2">DSM 100564</strain>
    </source>
</reference>
<dbReference type="Pfam" id="PF05930">
    <property type="entry name" value="Phage_AlpA"/>
    <property type="match status" value="1"/>
</dbReference>
<accession>A0A1M6SBT8</accession>
<dbReference type="EMBL" id="FQZQ01000028">
    <property type="protein sequence ID" value="SHK42089.1"/>
    <property type="molecule type" value="Genomic_DNA"/>
</dbReference>
<dbReference type="Proteomes" id="UP000183982">
    <property type="component" value="Unassembled WGS sequence"/>
</dbReference>
<name>A0A1M6SBT8_9RHOB</name>
<dbReference type="SUPFAM" id="SSF46955">
    <property type="entry name" value="Putative DNA-binding domain"/>
    <property type="match status" value="1"/>
</dbReference>
<evidence type="ECO:0000313" key="1">
    <source>
        <dbReference type="EMBL" id="SHK42089.1"/>
    </source>
</evidence>
<keyword evidence="2" id="KW-1185">Reference proteome</keyword>
<dbReference type="InterPro" id="IPR052931">
    <property type="entry name" value="Prophage_regulatory_activator"/>
</dbReference>
<organism evidence="1 2">
    <name type="scientific">Shimia gijangensis</name>
    <dbReference type="NCBI Taxonomy" id="1470563"/>
    <lineage>
        <taxon>Bacteria</taxon>
        <taxon>Pseudomonadati</taxon>
        <taxon>Pseudomonadota</taxon>
        <taxon>Alphaproteobacteria</taxon>
        <taxon>Rhodobacterales</taxon>
        <taxon>Roseobacteraceae</taxon>
    </lineage>
</organism>
<dbReference type="InterPro" id="IPR010260">
    <property type="entry name" value="AlpA"/>
</dbReference>
<dbReference type="InterPro" id="IPR009061">
    <property type="entry name" value="DNA-bd_dom_put_sf"/>
</dbReference>
<dbReference type="PANTHER" id="PTHR36154">
    <property type="entry name" value="DNA-BINDING TRANSCRIPTIONAL ACTIVATOR ALPA"/>
    <property type="match status" value="1"/>
</dbReference>
<dbReference type="Gene3D" id="1.10.238.160">
    <property type="match status" value="1"/>
</dbReference>
<gene>
    <name evidence="1" type="ORF">SAMN05444000_12846</name>
</gene>
<dbReference type="PANTHER" id="PTHR36154:SF1">
    <property type="entry name" value="DNA-BINDING TRANSCRIPTIONAL ACTIVATOR ALPA"/>
    <property type="match status" value="1"/>
</dbReference>
<protein>
    <submittedName>
        <fullName evidence="1">Transcriptional regulator, AlpA family</fullName>
    </submittedName>
</protein>